<evidence type="ECO:0000313" key="3">
    <source>
        <dbReference type="EMBL" id="KAL1844859.1"/>
    </source>
</evidence>
<gene>
    <name evidence="3" type="ORF">VTK73DRAFT_1657</name>
</gene>
<dbReference type="EMBL" id="JAZHXJ010001414">
    <property type="protein sequence ID" value="KAL1844859.1"/>
    <property type="molecule type" value="Genomic_DNA"/>
</dbReference>
<keyword evidence="4" id="KW-1185">Reference proteome</keyword>
<keyword evidence="2" id="KW-0472">Membrane</keyword>
<organism evidence="3 4">
    <name type="scientific">Phialemonium thermophilum</name>
    <dbReference type="NCBI Taxonomy" id="223376"/>
    <lineage>
        <taxon>Eukaryota</taxon>
        <taxon>Fungi</taxon>
        <taxon>Dikarya</taxon>
        <taxon>Ascomycota</taxon>
        <taxon>Pezizomycotina</taxon>
        <taxon>Sordariomycetes</taxon>
        <taxon>Sordariomycetidae</taxon>
        <taxon>Cephalothecales</taxon>
        <taxon>Cephalothecaceae</taxon>
        <taxon>Phialemonium</taxon>
    </lineage>
</organism>
<evidence type="ECO:0000256" key="1">
    <source>
        <dbReference type="SAM" id="MobiDB-lite"/>
    </source>
</evidence>
<name>A0ABR3VT82_9PEZI</name>
<keyword evidence="2" id="KW-1133">Transmembrane helix</keyword>
<evidence type="ECO:0000256" key="2">
    <source>
        <dbReference type="SAM" id="Phobius"/>
    </source>
</evidence>
<keyword evidence="2" id="KW-0812">Transmembrane</keyword>
<reference evidence="3 4" key="1">
    <citation type="journal article" date="2024" name="Commun. Biol.">
        <title>Comparative genomic analysis of thermophilic fungi reveals convergent evolutionary adaptations and gene losses.</title>
        <authorList>
            <person name="Steindorff A.S."/>
            <person name="Aguilar-Pontes M.V."/>
            <person name="Robinson A.J."/>
            <person name="Andreopoulos B."/>
            <person name="LaButti K."/>
            <person name="Kuo A."/>
            <person name="Mondo S."/>
            <person name="Riley R."/>
            <person name="Otillar R."/>
            <person name="Haridas S."/>
            <person name="Lipzen A."/>
            <person name="Grimwood J."/>
            <person name="Schmutz J."/>
            <person name="Clum A."/>
            <person name="Reid I.D."/>
            <person name="Moisan M.C."/>
            <person name="Butler G."/>
            <person name="Nguyen T.T.M."/>
            <person name="Dewar K."/>
            <person name="Conant G."/>
            <person name="Drula E."/>
            <person name="Henrissat B."/>
            <person name="Hansel C."/>
            <person name="Singer S."/>
            <person name="Hutchinson M.I."/>
            <person name="de Vries R.P."/>
            <person name="Natvig D.O."/>
            <person name="Powell A.J."/>
            <person name="Tsang A."/>
            <person name="Grigoriev I.V."/>
        </authorList>
    </citation>
    <scope>NUCLEOTIDE SEQUENCE [LARGE SCALE GENOMIC DNA]</scope>
    <source>
        <strain evidence="3 4">ATCC 24622</strain>
    </source>
</reference>
<dbReference type="Proteomes" id="UP001586593">
    <property type="component" value="Unassembled WGS sequence"/>
</dbReference>
<comment type="caution">
    <text evidence="3">The sequence shown here is derived from an EMBL/GenBank/DDBJ whole genome shotgun (WGS) entry which is preliminary data.</text>
</comment>
<feature type="transmembrane region" description="Helical" evidence="2">
    <location>
        <begin position="24"/>
        <end position="41"/>
    </location>
</feature>
<accession>A0ABR3VT82</accession>
<protein>
    <submittedName>
        <fullName evidence="3">Uncharacterized protein</fullName>
    </submittedName>
</protein>
<sequence>MTPVAELGPAPVPARTHHQHQRDTPVVTVAAFAIVVLTLLATKLRYQRRGLCFWHLPARVVWQDASCFHESHSFFPPIHHHPGCSSSPTCAHSATESRQIYASSCAVSPRICNWQRRASIPILAQRRATTASPWLTRTRSGPRSWPRQRRG</sequence>
<evidence type="ECO:0000313" key="4">
    <source>
        <dbReference type="Proteomes" id="UP001586593"/>
    </source>
</evidence>
<feature type="region of interest" description="Disordered" evidence="1">
    <location>
        <begin position="1"/>
        <end position="20"/>
    </location>
</feature>
<proteinExistence type="predicted"/>